<dbReference type="EMBL" id="CP012036">
    <property type="protein sequence ID" value="ALF55278.1"/>
    <property type="molecule type" value="Genomic_DNA"/>
</dbReference>
<keyword evidence="2" id="KW-1185">Reference proteome</keyword>
<dbReference type="KEGG" id="npz:ACX27_24560"/>
<proteinExistence type="predicted"/>
<accession>A0A0M4SUL7</accession>
<reference evidence="1 2" key="2">
    <citation type="journal article" date="2016" name="Genome Announc.">
        <title>Draft Genome Sequence of the N2-Fixing Cyanobacterium Nostoc piscinale CENA21, Isolated from the Brazilian Amazon Floodplain.</title>
        <authorList>
            <person name="Leao T."/>
            <person name="Guimaraes P.I."/>
            <person name="de Melo A.G."/>
            <person name="Ramos R.T."/>
            <person name="Leao P.N."/>
            <person name="Silva A."/>
            <person name="Fiore M.F."/>
            <person name="Schneider M.P."/>
        </authorList>
    </citation>
    <scope>NUCLEOTIDE SEQUENCE [LARGE SCALE GENOMIC DNA]</scope>
    <source>
        <strain evidence="1 2">CENA21</strain>
    </source>
</reference>
<evidence type="ECO:0000313" key="1">
    <source>
        <dbReference type="EMBL" id="ALF55278.1"/>
    </source>
</evidence>
<reference evidence="2" key="1">
    <citation type="submission" date="2015-07" db="EMBL/GenBank/DDBJ databases">
        <title>Genome Of Nitrogen-Fixing Cyanobacterium Nostoc piscinale CENA21 From Solimoes/Amazon River Floodplain Sediments And Comparative Genomics To Uncover Biosynthetic Natural Products Potential.</title>
        <authorList>
            <person name="Leao T.F."/>
            <person name="Leao P.N."/>
            <person name="Guimaraes P.I."/>
            <person name="de Melo A.G.C."/>
            <person name="Ramos R.T.J."/>
            <person name="Silva A."/>
            <person name="Fiore M.F."/>
            <person name="Schneider M.P.C."/>
        </authorList>
    </citation>
    <scope>NUCLEOTIDE SEQUENCE [LARGE SCALE GENOMIC DNA]</scope>
    <source>
        <strain evidence="2">CENA21</strain>
    </source>
</reference>
<dbReference type="GeneID" id="57097553"/>
<name>A0A0M4SUL7_9NOSO</name>
<dbReference type="Proteomes" id="UP000062645">
    <property type="component" value="Chromosome"/>
</dbReference>
<dbReference type="PATRIC" id="fig|224013.5.peg.5890"/>
<organism evidence="1 2">
    <name type="scientific">Nostoc piscinale CENA21</name>
    <dbReference type="NCBI Taxonomy" id="224013"/>
    <lineage>
        <taxon>Bacteria</taxon>
        <taxon>Bacillati</taxon>
        <taxon>Cyanobacteriota</taxon>
        <taxon>Cyanophyceae</taxon>
        <taxon>Nostocales</taxon>
        <taxon>Nostocaceae</taxon>
        <taxon>Nostoc</taxon>
    </lineage>
</organism>
<protein>
    <recommendedName>
        <fullName evidence="3">Single-stranded DNA-binding protein</fullName>
    </recommendedName>
</protein>
<dbReference type="RefSeq" id="WP_053458066.1">
    <property type="nucleotide sequence ID" value="NZ_CP012036.1"/>
</dbReference>
<sequence length="139" mass="15399">MIHNTATINLKSVNTTHDKEGSLIAFGIAEFYYRSKEGVVTDEIPFRSKGAPAVVINEQGEGVHGTAEGYLDLVVDNRGEYKEKIATFVIRNFISAQPINELTQVSKNSHSPETPDFAKELLEDNVTSTNEDLDEEPPF</sequence>
<evidence type="ECO:0000313" key="2">
    <source>
        <dbReference type="Proteomes" id="UP000062645"/>
    </source>
</evidence>
<dbReference type="OrthoDB" id="485093at2"/>
<evidence type="ECO:0008006" key="3">
    <source>
        <dbReference type="Google" id="ProtNLM"/>
    </source>
</evidence>
<dbReference type="AlphaFoldDB" id="A0A0M4SUL7"/>
<gene>
    <name evidence="1" type="ORF">ACX27_24560</name>
</gene>